<keyword evidence="4" id="KW-0234">DNA repair</keyword>
<comment type="caution">
    <text evidence="8">The sequence shown here is derived from an EMBL/GenBank/DDBJ whole genome shotgun (WGS) entry which is preliminary data.</text>
</comment>
<dbReference type="PROSITE" id="PS50173">
    <property type="entry name" value="UMUC"/>
    <property type="match status" value="1"/>
</dbReference>
<comment type="function">
    <text evidence="6">Poorly processive, error-prone DNA polymerase involved in untargeted mutagenesis. Copies undamaged DNA at stalled replication forks, which arise in vivo from mismatched or misaligned primer ends. These misaligned primers can be extended by PolIV. Exhibits no 3'-5' exonuclease (proofreading) activity. May be involved in translesional synthesis, in conjunction with the beta clamp from PolIII.</text>
</comment>
<evidence type="ECO:0000313" key="9">
    <source>
        <dbReference type="Proteomes" id="UP001597036"/>
    </source>
</evidence>
<dbReference type="Gene3D" id="1.10.150.20">
    <property type="entry name" value="5' to 3' exonuclease, C-terminal subdomain"/>
    <property type="match status" value="1"/>
</dbReference>
<reference evidence="9" key="1">
    <citation type="journal article" date="2019" name="Int. J. Syst. Evol. Microbiol.">
        <title>The Global Catalogue of Microorganisms (GCM) 10K type strain sequencing project: providing services to taxonomists for standard genome sequencing and annotation.</title>
        <authorList>
            <consortium name="The Broad Institute Genomics Platform"/>
            <consortium name="The Broad Institute Genome Sequencing Center for Infectious Disease"/>
            <person name="Wu L."/>
            <person name="Ma J."/>
        </authorList>
    </citation>
    <scope>NUCLEOTIDE SEQUENCE [LARGE SCALE GENOMIC DNA]</scope>
    <source>
        <strain evidence="9">CCM 8604</strain>
    </source>
</reference>
<protein>
    <submittedName>
        <fullName evidence="8">DUF4113 domain-containing protein</fullName>
    </submittedName>
</protein>
<evidence type="ECO:0000313" key="8">
    <source>
        <dbReference type="EMBL" id="MFD0704863.1"/>
    </source>
</evidence>
<dbReference type="PANTHER" id="PTHR11076:SF34">
    <property type="entry name" value="PROTEIN UMUC"/>
    <property type="match status" value="1"/>
</dbReference>
<evidence type="ECO:0000256" key="4">
    <source>
        <dbReference type="ARBA" id="ARBA00023204"/>
    </source>
</evidence>
<dbReference type="Pfam" id="PF13438">
    <property type="entry name" value="DUF4113"/>
    <property type="match status" value="1"/>
</dbReference>
<dbReference type="PANTHER" id="PTHR11076">
    <property type="entry name" value="DNA REPAIR POLYMERASE UMUC / TRANSFERASE FAMILY MEMBER"/>
    <property type="match status" value="1"/>
</dbReference>
<name>A0ABW2Y7T0_9BIFI</name>
<dbReference type="Gene3D" id="3.40.1170.60">
    <property type="match status" value="1"/>
</dbReference>
<evidence type="ECO:0000256" key="2">
    <source>
        <dbReference type="ARBA" id="ARBA00022763"/>
    </source>
</evidence>
<feature type="domain" description="UmuC" evidence="7">
    <location>
        <begin position="16"/>
        <end position="200"/>
    </location>
</feature>
<dbReference type="InterPro" id="IPR050116">
    <property type="entry name" value="DNA_polymerase-Y"/>
</dbReference>
<dbReference type="CDD" id="cd01700">
    <property type="entry name" value="PolY_Pol_V_umuC"/>
    <property type="match status" value="1"/>
</dbReference>
<proteinExistence type="inferred from homology"/>
<dbReference type="SUPFAM" id="SSF56672">
    <property type="entry name" value="DNA/RNA polymerases"/>
    <property type="match status" value="1"/>
</dbReference>
<organism evidence="8 9">
    <name type="scientific">Alloscardovia venturai</name>
    <dbReference type="NCBI Taxonomy" id="1769421"/>
    <lineage>
        <taxon>Bacteria</taxon>
        <taxon>Bacillati</taxon>
        <taxon>Actinomycetota</taxon>
        <taxon>Actinomycetes</taxon>
        <taxon>Bifidobacteriales</taxon>
        <taxon>Bifidobacteriaceae</taxon>
        <taxon>Alloscardovia</taxon>
    </lineage>
</organism>
<dbReference type="InterPro" id="IPR043502">
    <property type="entry name" value="DNA/RNA_pol_sf"/>
</dbReference>
<dbReference type="Proteomes" id="UP001597036">
    <property type="component" value="Unassembled WGS sequence"/>
</dbReference>
<dbReference type="InterPro" id="IPR017961">
    <property type="entry name" value="DNA_pol_Y-fam_little_finger"/>
</dbReference>
<dbReference type="InterPro" id="IPR025188">
    <property type="entry name" value="DUF4113"/>
</dbReference>
<dbReference type="Gene3D" id="3.30.70.270">
    <property type="match status" value="1"/>
</dbReference>
<keyword evidence="3" id="KW-0741">SOS mutagenesis</keyword>
<keyword evidence="9" id="KW-1185">Reference proteome</keyword>
<dbReference type="Pfam" id="PF11799">
    <property type="entry name" value="IMS_C"/>
    <property type="match status" value="1"/>
</dbReference>
<evidence type="ECO:0000256" key="3">
    <source>
        <dbReference type="ARBA" id="ARBA00023199"/>
    </source>
</evidence>
<dbReference type="Pfam" id="PF00817">
    <property type="entry name" value="IMS"/>
    <property type="match status" value="1"/>
</dbReference>
<evidence type="ECO:0000259" key="7">
    <source>
        <dbReference type="PROSITE" id="PS50173"/>
    </source>
</evidence>
<dbReference type="RefSeq" id="WP_377939188.1">
    <property type="nucleotide sequence ID" value="NZ_JBHTHQ010000021.1"/>
</dbReference>
<gene>
    <name evidence="8" type="ORF">ACFQY8_03765</name>
</gene>
<evidence type="ECO:0000256" key="1">
    <source>
        <dbReference type="ARBA" id="ARBA00010945"/>
    </source>
</evidence>
<keyword evidence="5" id="KW-0742">SOS response</keyword>
<dbReference type="InterPro" id="IPR043128">
    <property type="entry name" value="Rev_trsase/Diguanyl_cyclase"/>
</dbReference>
<sequence>MNKTSHCYSTDTQRQFILADADSFFASCERVFHPSLANKPIVVLSNNDGCVVARNLEAKNLGIPRGIPWFKIREQAAHDGVIARSSNYELYASLSTRMMHIMNSFLPHQHVYSIDECFFEAHECEEELVRISGRMQNAVWKGLGLPISISIAPTLTLTKIINHWAKRTFGTRTITTWNQAVDFDKNFLEHIDVAHVWGVGRHLAPKLIAMGITTAADLRDTNEVLIRKQFNVNMQQTVLELRGIPCIATSTSQDALDGKRTTQIMCSRMFSHPIRDSATLRQSISVYTQKAALRLRHQGSLATGISVFCSTSRYNSSDTPSHIRGTYTLEEPTNDPLILTRHACECIENRIIIGAPYTRAGVILHGLIDEDSYTPLDIFNVQHDKGIGDILEAAHKRFGAYHIGIGYGGIRGLARKSGDTGAHWSMKRSYLSSRSTTCWNEMAIVRA</sequence>
<comment type="similarity">
    <text evidence="1">Belongs to the DNA polymerase type-Y family.</text>
</comment>
<evidence type="ECO:0000256" key="6">
    <source>
        <dbReference type="ARBA" id="ARBA00025589"/>
    </source>
</evidence>
<dbReference type="InterPro" id="IPR001126">
    <property type="entry name" value="UmuC"/>
</dbReference>
<dbReference type="EMBL" id="JBHTHQ010000021">
    <property type="protein sequence ID" value="MFD0704863.1"/>
    <property type="molecule type" value="Genomic_DNA"/>
</dbReference>
<evidence type="ECO:0000256" key="5">
    <source>
        <dbReference type="ARBA" id="ARBA00023236"/>
    </source>
</evidence>
<accession>A0ABW2Y7T0</accession>
<keyword evidence="2" id="KW-0227">DNA damage</keyword>